<dbReference type="AlphaFoldDB" id="V9HTU7"/>
<dbReference type="GO" id="GO:0005829">
    <property type="term" value="C:cytosol"/>
    <property type="evidence" value="ECO:0007669"/>
    <property type="project" value="TreeGrafter"/>
</dbReference>
<dbReference type="PROSITE" id="PS50994">
    <property type="entry name" value="INTEGRASE"/>
    <property type="match status" value="1"/>
</dbReference>
<dbReference type="RefSeq" id="WP_009527377.1">
    <property type="nucleotide sequence ID" value="NZ_JH815225.1"/>
</dbReference>
<feature type="domain" description="Integrase catalytic" evidence="2">
    <location>
        <begin position="158"/>
        <end position="266"/>
    </location>
</feature>
<dbReference type="PANTHER" id="PTHR10948">
    <property type="entry name" value="TRANSPOSASE"/>
    <property type="match status" value="1"/>
</dbReference>
<dbReference type="GO" id="GO:0015074">
    <property type="term" value="P:DNA integration"/>
    <property type="evidence" value="ECO:0007669"/>
    <property type="project" value="InterPro"/>
</dbReference>
<sequence>MSHYTHLSIEEREKSRVMLEQGSSIRAIARILGRSPSTISREFNRNSYANGSYAAHHAQKKYLKRKSKCGKKAILQSNEQAKNYVIDRLKSMWTPEQISGRAKLEKQPFSISYNTIYRAVHSGILPIDIKKKMRFMNKHKKRKSSNDNRGKIPNTINISQRPNGCTNRSRFGHFESDTVLGMRKTGLLGTHVERKSGFLVAFKLETKTDTEFSYKTIQAFENIPKRLKKSFTVDNGKEFAMHEYIKVGASVYTFSCYPYPSVNSHL</sequence>
<protein>
    <recommendedName>
        <fullName evidence="2">Integrase catalytic domain-containing protein</fullName>
    </recommendedName>
</protein>
<dbReference type="InterPro" id="IPR053392">
    <property type="entry name" value="Transposase_IS30-like"/>
</dbReference>
<keyword evidence="1" id="KW-0233">DNA recombination</keyword>
<dbReference type="Gene3D" id="1.10.10.60">
    <property type="entry name" value="Homeodomain-like"/>
    <property type="match status" value="1"/>
</dbReference>
<accession>V9HTU7</accession>
<dbReference type="NCBIfam" id="NF033563">
    <property type="entry name" value="transpos_IS30"/>
    <property type="match status" value="1"/>
</dbReference>
<evidence type="ECO:0000256" key="1">
    <source>
        <dbReference type="ARBA" id="ARBA00023172"/>
    </source>
</evidence>
<evidence type="ECO:0000259" key="2">
    <source>
        <dbReference type="PROSITE" id="PS50994"/>
    </source>
</evidence>
<dbReference type="EMBL" id="AFZF02000006">
    <property type="protein sequence ID" value="EHL14980.1"/>
    <property type="molecule type" value="Genomic_DNA"/>
</dbReference>
<gene>
    <name evidence="3" type="ORF">HMPREF9630_00758</name>
</gene>
<comment type="caution">
    <text evidence="3">The sequence shown here is derived from an EMBL/GenBank/DDBJ whole genome shotgun (WGS) entry which is preliminary data.</text>
</comment>
<dbReference type="InterPro" id="IPR025246">
    <property type="entry name" value="IS30-like_HTH"/>
</dbReference>
<dbReference type="Proteomes" id="UP000017818">
    <property type="component" value="Unassembled WGS sequence"/>
</dbReference>
<dbReference type="GO" id="GO:0004803">
    <property type="term" value="F:transposase activity"/>
    <property type="evidence" value="ECO:0007669"/>
    <property type="project" value="TreeGrafter"/>
</dbReference>
<dbReference type="InterPro" id="IPR001584">
    <property type="entry name" value="Integrase_cat-core"/>
</dbReference>
<dbReference type="InterPro" id="IPR051917">
    <property type="entry name" value="Transposase-Integrase"/>
</dbReference>
<organism evidence="3 4">
    <name type="scientific">Peptoanaerobacter stomatis</name>
    <dbReference type="NCBI Taxonomy" id="796937"/>
    <lineage>
        <taxon>Bacteria</taxon>
        <taxon>Bacillati</taxon>
        <taxon>Bacillota</taxon>
        <taxon>Clostridia</taxon>
        <taxon>Peptostreptococcales</taxon>
        <taxon>Filifactoraceae</taxon>
        <taxon>Peptoanaerobacter</taxon>
    </lineage>
</organism>
<dbReference type="HOGENOM" id="CLU_035706_0_1_9"/>
<dbReference type="PANTHER" id="PTHR10948:SF23">
    <property type="entry name" value="TRANSPOSASE INSI FOR INSERTION SEQUENCE ELEMENT IS30A-RELATED"/>
    <property type="match status" value="1"/>
</dbReference>
<evidence type="ECO:0000313" key="3">
    <source>
        <dbReference type="EMBL" id="EHL14980.1"/>
    </source>
</evidence>
<evidence type="ECO:0000313" key="4">
    <source>
        <dbReference type="Proteomes" id="UP000017818"/>
    </source>
</evidence>
<dbReference type="GO" id="GO:0006310">
    <property type="term" value="P:DNA recombination"/>
    <property type="evidence" value="ECO:0007669"/>
    <property type="project" value="UniProtKB-KW"/>
</dbReference>
<dbReference type="GO" id="GO:0032196">
    <property type="term" value="P:transposition"/>
    <property type="evidence" value="ECO:0007669"/>
    <property type="project" value="TreeGrafter"/>
</dbReference>
<proteinExistence type="predicted"/>
<name>V9HTU7_9FIRM</name>
<dbReference type="OrthoDB" id="9776104at2"/>
<reference evidence="3 4" key="1">
    <citation type="submission" date="2012-05" db="EMBL/GenBank/DDBJ databases">
        <title>The Genome Sequence of Eubacteriaceae bacterium CM2.</title>
        <authorList>
            <consortium name="The Broad Institute Genome Sequencing Platform"/>
            <person name="Earl A."/>
            <person name="Ward D."/>
            <person name="Feldgarden M."/>
            <person name="Gevers D."/>
            <person name="Sizova M."/>
            <person name="Hazen A."/>
            <person name="Epstein S."/>
            <person name="Walker B."/>
            <person name="Young S.K."/>
            <person name="Zeng Q."/>
            <person name="Gargeya S."/>
            <person name="Fitzgerald M."/>
            <person name="Haas B."/>
            <person name="Abouelleil A."/>
            <person name="Alvarado L."/>
            <person name="Arachchi H.M."/>
            <person name="Berlin A."/>
            <person name="Chapman S.B."/>
            <person name="Goldberg J."/>
            <person name="Griggs A."/>
            <person name="Gujja S."/>
            <person name="Hansen M."/>
            <person name="Howarth C."/>
            <person name="Imamovic A."/>
            <person name="Larimer J."/>
            <person name="McCowen C."/>
            <person name="Montmayeur A."/>
            <person name="Murphy C."/>
            <person name="Neiman D."/>
            <person name="Pearson M."/>
            <person name="Priest M."/>
            <person name="Roberts A."/>
            <person name="Saif S."/>
            <person name="Shea T."/>
            <person name="Sisk P."/>
            <person name="Sykes S."/>
            <person name="Wortman J."/>
            <person name="Nusbaum C."/>
            <person name="Birren B."/>
        </authorList>
    </citation>
    <scope>NUCLEOTIDE SEQUENCE [LARGE SCALE GENOMIC DNA]</scope>
    <source>
        <strain evidence="3 4">CM2</strain>
    </source>
</reference>
<dbReference type="Pfam" id="PF13936">
    <property type="entry name" value="HTH_38"/>
    <property type="match status" value="1"/>
</dbReference>